<dbReference type="EMBL" id="JANPWB010000016">
    <property type="protein sequence ID" value="KAJ1083514.1"/>
    <property type="molecule type" value="Genomic_DNA"/>
</dbReference>
<evidence type="ECO:0000313" key="3">
    <source>
        <dbReference type="Proteomes" id="UP001066276"/>
    </source>
</evidence>
<reference evidence="2" key="1">
    <citation type="journal article" date="2022" name="bioRxiv">
        <title>Sequencing and chromosome-scale assembly of the giantPleurodeles waltlgenome.</title>
        <authorList>
            <person name="Brown T."/>
            <person name="Elewa A."/>
            <person name="Iarovenko S."/>
            <person name="Subramanian E."/>
            <person name="Araus A.J."/>
            <person name="Petzold A."/>
            <person name="Susuki M."/>
            <person name="Suzuki K.-i.T."/>
            <person name="Hayashi T."/>
            <person name="Toyoda A."/>
            <person name="Oliveira C."/>
            <person name="Osipova E."/>
            <person name="Leigh N.D."/>
            <person name="Simon A."/>
            <person name="Yun M.H."/>
        </authorList>
    </citation>
    <scope>NUCLEOTIDE SEQUENCE</scope>
    <source>
        <strain evidence="2">20211129_DDA</strain>
        <tissue evidence="2">Liver</tissue>
    </source>
</reference>
<feature type="compositionally biased region" description="Basic residues" evidence="1">
    <location>
        <begin position="1"/>
        <end position="10"/>
    </location>
</feature>
<sequence length="95" mass="10311">MLGGGGHRHPTTTPASCAVRGEDRHPILGLRPQCGKRTARSRRKGLPRPLTRAVVTTAARGRKKGPQRGLRDPQRGLRLPPRPGQEMLRAAAAQQ</sequence>
<comment type="caution">
    <text evidence="2">The sequence shown here is derived from an EMBL/GenBank/DDBJ whole genome shotgun (WGS) entry which is preliminary data.</text>
</comment>
<dbReference type="AlphaFoldDB" id="A0AAV7KY29"/>
<feature type="region of interest" description="Disordered" evidence="1">
    <location>
        <begin position="1"/>
        <end position="95"/>
    </location>
</feature>
<gene>
    <name evidence="2" type="ORF">NDU88_003673</name>
</gene>
<name>A0AAV7KY29_PLEWA</name>
<protein>
    <submittedName>
        <fullName evidence="2">Uncharacterized protein</fullName>
    </submittedName>
</protein>
<keyword evidence="3" id="KW-1185">Reference proteome</keyword>
<proteinExistence type="predicted"/>
<feature type="compositionally biased region" description="Basic residues" evidence="1">
    <location>
        <begin position="37"/>
        <end position="46"/>
    </location>
</feature>
<dbReference type="Proteomes" id="UP001066276">
    <property type="component" value="Chromosome 12"/>
</dbReference>
<evidence type="ECO:0000256" key="1">
    <source>
        <dbReference type="SAM" id="MobiDB-lite"/>
    </source>
</evidence>
<accession>A0AAV7KY29</accession>
<evidence type="ECO:0000313" key="2">
    <source>
        <dbReference type="EMBL" id="KAJ1083514.1"/>
    </source>
</evidence>
<organism evidence="2 3">
    <name type="scientific">Pleurodeles waltl</name>
    <name type="common">Iberian ribbed newt</name>
    <dbReference type="NCBI Taxonomy" id="8319"/>
    <lineage>
        <taxon>Eukaryota</taxon>
        <taxon>Metazoa</taxon>
        <taxon>Chordata</taxon>
        <taxon>Craniata</taxon>
        <taxon>Vertebrata</taxon>
        <taxon>Euteleostomi</taxon>
        <taxon>Amphibia</taxon>
        <taxon>Batrachia</taxon>
        <taxon>Caudata</taxon>
        <taxon>Salamandroidea</taxon>
        <taxon>Salamandridae</taxon>
        <taxon>Pleurodelinae</taxon>
        <taxon>Pleurodeles</taxon>
    </lineage>
</organism>